<dbReference type="EMBL" id="JABFAC010000008">
    <property type="protein sequence ID" value="MBA0620446.1"/>
    <property type="molecule type" value="Genomic_DNA"/>
</dbReference>
<name>A0A7J8S4C4_GOSDV</name>
<proteinExistence type="predicted"/>
<reference evidence="1" key="2">
    <citation type="submission" date="2020-04" db="EMBL/GenBank/DDBJ databases">
        <authorList>
            <person name="Grover C.E."/>
            <person name="Arick M.A. II"/>
            <person name="Thrash A."/>
            <person name="Conover J.L."/>
            <person name="Sanders W.S."/>
            <person name="Peterson D.G."/>
            <person name="Scheffler J.A."/>
            <person name="Scheffler B.E."/>
            <person name="Wendel J.F."/>
        </authorList>
    </citation>
    <scope>NUCLEOTIDE SEQUENCE</scope>
    <source>
        <strain evidence="1">27</strain>
        <tissue evidence="1">Leaf</tissue>
    </source>
</reference>
<dbReference type="AlphaFoldDB" id="A0A7J8S4C4"/>
<comment type="caution">
    <text evidence="1">The sequence shown here is derived from an EMBL/GenBank/DDBJ whole genome shotgun (WGS) entry which is preliminary data.</text>
</comment>
<evidence type="ECO:0000313" key="1">
    <source>
        <dbReference type="EMBL" id="MBA0620446.1"/>
    </source>
</evidence>
<accession>A0A7J8S4C4</accession>
<reference evidence="1 3" key="1">
    <citation type="journal article" date="2019" name="Genome Biol. Evol.">
        <title>Insights into the evolution of the New World diploid cottons (Gossypium, subgenus Houzingenia) based on genome sequencing.</title>
        <authorList>
            <person name="Grover C.E."/>
            <person name="Arick M.A. 2nd"/>
            <person name="Thrash A."/>
            <person name="Conover J.L."/>
            <person name="Sanders W.S."/>
            <person name="Peterson D.G."/>
            <person name="Frelichowski J.E."/>
            <person name="Scheffler J.A."/>
            <person name="Scheffler B.E."/>
            <person name="Wendel J.F."/>
        </authorList>
    </citation>
    <scope>NUCLEOTIDE SEQUENCE [LARGE SCALE GENOMIC DNA]</scope>
    <source>
        <strain evidence="1">27</strain>
        <tissue evidence="1">Leaf</tissue>
    </source>
</reference>
<gene>
    <name evidence="1" type="ORF">Godav_006155</name>
    <name evidence="2" type="ORF">Godav_023708</name>
</gene>
<sequence>MGEIFENFDVNPLGSASIA</sequence>
<dbReference type="Proteomes" id="UP000593561">
    <property type="component" value="Unassembled WGS sequence"/>
</dbReference>
<evidence type="ECO:0000313" key="2">
    <source>
        <dbReference type="EMBL" id="MBA0629097.1"/>
    </source>
</evidence>
<protein>
    <submittedName>
        <fullName evidence="1">Uncharacterized protein</fullName>
    </submittedName>
</protein>
<organism evidence="1 3">
    <name type="scientific">Gossypium davidsonii</name>
    <name type="common">Davidson's cotton</name>
    <name type="synonym">Gossypium klotzschianum subsp. davidsonii</name>
    <dbReference type="NCBI Taxonomy" id="34287"/>
    <lineage>
        <taxon>Eukaryota</taxon>
        <taxon>Viridiplantae</taxon>
        <taxon>Streptophyta</taxon>
        <taxon>Embryophyta</taxon>
        <taxon>Tracheophyta</taxon>
        <taxon>Spermatophyta</taxon>
        <taxon>Magnoliopsida</taxon>
        <taxon>eudicotyledons</taxon>
        <taxon>Gunneridae</taxon>
        <taxon>Pentapetalae</taxon>
        <taxon>rosids</taxon>
        <taxon>malvids</taxon>
        <taxon>Malvales</taxon>
        <taxon>Malvaceae</taxon>
        <taxon>Malvoideae</taxon>
        <taxon>Gossypium</taxon>
    </lineage>
</organism>
<evidence type="ECO:0000313" key="3">
    <source>
        <dbReference type="Proteomes" id="UP000593561"/>
    </source>
</evidence>
<keyword evidence="3" id="KW-1185">Reference proteome</keyword>
<dbReference type="EMBL" id="JABFAC010000011">
    <property type="protein sequence ID" value="MBA0629097.1"/>
    <property type="molecule type" value="Genomic_DNA"/>
</dbReference>